<comment type="caution">
    <text evidence="3">The sequence shown here is derived from an EMBL/GenBank/DDBJ whole genome shotgun (WGS) entry which is preliminary data.</text>
</comment>
<sequence>MKKVIIRTDASIQIGSGHVMRCLTIAENLKRQGCLVSFWMEPLQGNLIDYVKEQGFEHILEAEHADLYIVDHYGIDEKWENIHRKYTNKIMVIDDLANRSHDCDLLLDQNVVPNFEKRYKTLIPQNCKTLLGPKYLILRDEFIKARQLFNGEKRNVERLLIFMGGTDPTNETMKVLQALTETSPIFHHVDVVVGNGNIQKDKIKKICQERGYYYHCQIPYIASLMQQADFSIGAGGSTTWERCYVGLPSSSTIVAENQREATKYAAELGAVLNLGWHNEVTVEMYSNLLNTLKIEKQPLDKIRKMGLSLTENEVPNPWINEIMELLA</sequence>
<evidence type="ECO:0000313" key="3">
    <source>
        <dbReference type="EMBL" id="RND00660.1"/>
    </source>
</evidence>
<proteinExistence type="predicted"/>
<keyword evidence="3" id="KW-0378">Hydrolase</keyword>
<dbReference type="NCBIfam" id="TIGR03590">
    <property type="entry name" value="PseG"/>
    <property type="match status" value="1"/>
</dbReference>
<feature type="binding site" evidence="2">
    <location>
        <position position="241"/>
    </location>
    <ligand>
        <name>substrate</name>
    </ligand>
</feature>
<feature type="active site" description="Proton acceptor" evidence="1">
    <location>
        <position position="18"/>
    </location>
</feature>
<reference evidence="3 4" key="1">
    <citation type="journal article" date="2014" name="Int. J. Syst. Evol. Microbiol.">
        <title>Lysinibacillus halotolerans sp. nov., isolated from saline-alkaline soil.</title>
        <authorList>
            <person name="Kong D."/>
            <person name="Wang Y."/>
            <person name="Zhao B."/>
            <person name="Li Y."/>
            <person name="Song J."/>
            <person name="Zhai Y."/>
            <person name="Zhang C."/>
            <person name="Wang H."/>
            <person name="Chen X."/>
            <person name="Zhao B."/>
            <person name="Ruan Z."/>
        </authorList>
    </citation>
    <scope>NUCLEOTIDE SEQUENCE [LARGE SCALE GENOMIC DNA]</scope>
    <source>
        <strain evidence="3 4">MCCC 1A12703</strain>
    </source>
</reference>
<dbReference type="EMBL" id="RHLQ01000006">
    <property type="protein sequence ID" value="RND00660.1"/>
    <property type="molecule type" value="Genomic_DNA"/>
</dbReference>
<dbReference type="Gene3D" id="3.40.50.2000">
    <property type="entry name" value="Glycogen Phosphorylase B"/>
    <property type="match status" value="1"/>
</dbReference>
<feature type="binding site" evidence="2">
    <location>
        <position position="139"/>
    </location>
    <ligand>
        <name>substrate</name>
    </ligand>
</feature>
<organism evidence="3 4">
    <name type="scientific">Lysinibacillus halotolerans</name>
    <dbReference type="NCBI Taxonomy" id="1368476"/>
    <lineage>
        <taxon>Bacteria</taxon>
        <taxon>Bacillati</taxon>
        <taxon>Bacillota</taxon>
        <taxon>Bacilli</taxon>
        <taxon>Bacillales</taxon>
        <taxon>Bacillaceae</taxon>
        <taxon>Lysinibacillus</taxon>
    </lineage>
</organism>
<accession>A0A3M8HE93</accession>
<evidence type="ECO:0000256" key="2">
    <source>
        <dbReference type="PIRSR" id="PIRSR620023-2"/>
    </source>
</evidence>
<dbReference type="AlphaFoldDB" id="A0A3M8HE93"/>
<gene>
    <name evidence="3" type="primary">pseG</name>
    <name evidence="3" type="ORF">EC501_04250</name>
</gene>
<evidence type="ECO:0000313" key="4">
    <source>
        <dbReference type="Proteomes" id="UP000279909"/>
    </source>
</evidence>
<dbReference type="InterPro" id="IPR020023">
    <property type="entry name" value="PseG"/>
</dbReference>
<protein>
    <submittedName>
        <fullName evidence="3">UDP-2,4-diacetamido-2,4, 6-trideoxy-beta-L-altropyranose hydrolase</fullName>
        <ecNumber evidence="3">3.6.1.57</ecNumber>
    </submittedName>
</protein>
<dbReference type="GO" id="GO:0016787">
    <property type="term" value="F:hydrolase activity"/>
    <property type="evidence" value="ECO:0007669"/>
    <property type="project" value="UniProtKB-KW"/>
</dbReference>
<dbReference type="OrthoDB" id="9805604at2"/>
<evidence type="ECO:0000256" key="1">
    <source>
        <dbReference type="PIRSR" id="PIRSR620023-1"/>
    </source>
</evidence>
<dbReference type="SUPFAM" id="SSF53756">
    <property type="entry name" value="UDP-Glycosyltransferase/glycogen phosphorylase"/>
    <property type="match status" value="1"/>
</dbReference>
<dbReference type="EC" id="3.6.1.57" evidence="3"/>
<dbReference type="Proteomes" id="UP000279909">
    <property type="component" value="Unassembled WGS sequence"/>
</dbReference>
<name>A0A3M8HE93_9BACI</name>
<keyword evidence="4" id="KW-1185">Reference proteome</keyword>
<dbReference type="Gene3D" id="3.40.50.11190">
    <property type="match status" value="1"/>
</dbReference>